<dbReference type="InterPro" id="IPR000014">
    <property type="entry name" value="PAS"/>
</dbReference>
<dbReference type="NCBIfam" id="TIGR00229">
    <property type="entry name" value="sensory_box"/>
    <property type="match status" value="1"/>
</dbReference>
<dbReference type="Pfam" id="PF13426">
    <property type="entry name" value="PAS_9"/>
    <property type="match status" value="1"/>
</dbReference>
<feature type="transmembrane region" description="Helical" evidence="4">
    <location>
        <begin position="1170"/>
        <end position="1190"/>
    </location>
</feature>
<evidence type="ECO:0000256" key="1">
    <source>
        <dbReference type="ARBA" id="ARBA00022543"/>
    </source>
</evidence>
<keyword evidence="1" id="KW-0675">Receptor</keyword>
<feature type="compositionally biased region" description="Acidic residues" evidence="3">
    <location>
        <begin position="929"/>
        <end position="938"/>
    </location>
</feature>
<dbReference type="SUPFAM" id="SSF55785">
    <property type="entry name" value="PYP-like sensor domain (PAS domain)"/>
    <property type="match status" value="1"/>
</dbReference>
<feature type="region of interest" description="Disordered" evidence="3">
    <location>
        <begin position="789"/>
        <end position="1062"/>
    </location>
</feature>
<gene>
    <name evidence="6" type="ORF">DUNSADRAFT_13938</name>
</gene>
<accession>A0ABQ7G8C5</accession>
<dbReference type="InterPro" id="IPR057352">
    <property type="entry name" value="TPR_TmcB/C"/>
</dbReference>
<feature type="compositionally biased region" description="Acidic residues" evidence="3">
    <location>
        <begin position="994"/>
        <end position="1008"/>
    </location>
</feature>
<evidence type="ECO:0000256" key="4">
    <source>
        <dbReference type="SAM" id="Phobius"/>
    </source>
</evidence>
<feature type="compositionally biased region" description="Basic residues" evidence="3">
    <location>
        <begin position="1079"/>
        <end position="1088"/>
    </location>
</feature>
<dbReference type="InterPro" id="IPR052994">
    <property type="entry name" value="Tiny_macrocysts_regulators"/>
</dbReference>
<dbReference type="InterPro" id="IPR035965">
    <property type="entry name" value="PAS-like_dom_sf"/>
</dbReference>
<evidence type="ECO:0000313" key="6">
    <source>
        <dbReference type="EMBL" id="KAF5830858.1"/>
    </source>
</evidence>
<dbReference type="PROSITE" id="PS50112">
    <property type="entry name" value="PAS"/>
    <property type="match status" value="1"/>
</dbReference>
<sequence>MKHRLGVLDKYRIFVITQRAKRMKNAADGTMDLQSYVEFKRNYRMLARVHKEALQHLRDFWKLFMRSKTQDATVKQALKSLTESSTHAQMVYTKFMERYPNNGKVLKCYGKFLEEVKNDIAGAAKYYSEGNRLGSTDAIMNMDFDLASKKKNDFLVSMDMHEDAVIIIDAVGTILMISQGLTAMFGYTKIELENANVNMLMPQPFSQRHPSYLQRYTSTGDPHIIDKVQEVVALHKDKFVFPTELGVTQLSGTGSDCVFLGVMKKMPMSIDNVRVWVAPNGVVLCADQQFSGLMGYPSEALVGMSIYTLLENPAAGEAFTEQCKSAILEDFAEHRIKTTARFVGKYLPPVPCSITVKLGGTQTERIFVWNVKRTDRNDEMTMVCDTHGTITFATWDVAALLGTNTRKLVGTKLDTLLPPPYNSMHAKWLQETPPIIPPSSCRAGVVVNLLNSSHVLVPVRIKVHQIEDQGRTLHVVRLTRAAPEALVEEKRVSLTCNLRGTIEEIEPSVSQLFGWPALEMKGRHIADVVDTFATWRQRIADRYHGGDLELCMADASSGGTKLLLLALMDQEYARPGGSYRVSVKPPDTDFATAIAAAQITQHQGATLHELLHNAANAAKIRAARPAVMQPEVVEVDGVPAVKVHLFKQESLTGYLEMDPSLNIRKADMWAALVLGWPTAMLTSQKLHNLLQVPPNCGWEELMGIKAQMGGLKRVNRGTVTAPRKFVASHPDGGTMRITIQGVSKSEGLGSKNRIEATLHADTAFKGEPSTIFEILELEDSQGNANALSISESREEGNARRAGEAERNSRGTSLMDKAGGDSGGGGGGRRVSSSSGTGNAFTNRMKLEKSGSGRALLGVDEGDEGEEEELHKRESGGSSNEGGSLDEEAAMNGSMGSGEDEEGGREDGGDGLPGQPVPRISAMGAMMQGSDDEDEEGEEEAKKSENKPSDFVAQWVRTVANQGERPETPNSNAGDSEVGDDKHTTSRARPALMAIDEDNEDMVGGEEEFQQSRHLTEMRGSPLGSKRRTSGTGGGFGTRAEEGEEHPDARASVDLPPPGEDWEREVADMPDEAAEIALAKKAKGGKRPGNKLQAAGGDQPSQPGDDGHSESSAGDGGTETDGQSVNSSNSAHDEILIDFRRGRLLKKLIKLVRGPSLMEPLERLDVGTLRVLAAVLAVHIVCFAVIMVLFAEKAENMTVIKRHALTIQSFERMRFRAVQAKFCTSDVVGVGLSFPDDNMCELARDPSKMQTTLLDAVDGFSMDHHDTYLGLDGNVAKLKSPQARALWDDTAVDAMVGGTPKT</sequence>
<dbReference type="EMBL" id="MU069999">
    <property type="protein sequence ID" value="KAF5830858.1"/>
    <property type="molecule type" value="Genomic_DNA"/>
</dbReference>
<reference evidence="6" key="1">
    <citation type="submission" date="2017-08" db="EMBL/GenBank/DDBJ databases">
        <authorList>
            <person name="Polle J.E."/>
            <person name="Barry K."/>
            <person name="Cushman J."/>
            <person name="Schmutz J."/>
            <person name="Tran D."/>
            <person name="Hathwaick L.T."/>
            <person name="Yim W.C."/>
            <person name="Jenkins J."/>
            <person name="Mckie-Krisberg Z.M."/>
            <person name="Prochnik S."/>
            <person name="Lindquist E."/>
            <person name="Dockter R.B."/>
            <person name="Adam C."/>
            <person name="Molina H."/>
            <person name="Bunkerborg J."/>
            <person name="Jin E."/>
            <person name="Buchheim M."/>
            <person name="Magnuson J."/>
        </authorList>
    </citation>
    <scope>NUCLEOTIDE SEQUENCE</scope>
    <source>
        <strain evidence="6">CCAP 19/18</strain>
    </source>
</reference>
<comment type="caution">
    <text evidence="6">The sequence shown here is derived from an EMBL/GenBank/DDBJ whole genome shotgun (WGS) entry which is preliminary data.</text>
</comment>
<keyword evidence="7" id="KW-1185">Reference proteome</keyword>
<keyword evidence="4" id="KW-0472">Membrane</keyword>
<keyword evidence="1" id="KW-0157">Chromophore</keyword>
<evidence type="ECO:0000259" key="5">
    <source>
        <dbReference type="PROSITE" id="PS50112"/>
    </source>
</evidence>
<evidence type="ECO:0000256" key="3">
    <source>
        <dbReference type="SAM" id="MobiDB-lite"/>
    </source>
</evidence>
<dbReference type="SMART" id="SM00091">
    <property type="entry name" value="PAS"/>
    <property type="match status" value="3"/>
</dbReference>
<proteinExistence type="predicted"/>
<feature type="compositionally biased region" description="Polar residues" evidence="3">
    <location>
        <begin position="1119"/>
        <end position="1128"/>
    </location>
</feature>
<keyword evidence="1" id="KW-0600">Photoreceptor protein</keyword>
<protein>
    <recommendedName>
        <fullName evidence="5">PAS domain-containing protein</fullName>
    </recommendedName>
</protein>
<dbReference type="CDD" id="cd00130">
    <property type="entry name" value="PAS"/>
    <property type="match status" value="1"/>
</dbReference>
<name>A0ABQ7G8C5_DUNSA</name>
<dbReference type="Pfam" id="PF25474">
    <property type="entry name" value="TPR_TmcB"/>
    <property type="match status" value="1"/>
</dbReference>
<evidence type="ECO:0000313" key="7">
    <source>
        <dbReference type="Proteomes" id="UP000815325"/>
    </source>
</evidence>
<keyword evidence="2" id="KW-0716">Sensory transduction</keyword>
<feature type="compositionally biased region" description="Gly residues" evidence="3">
    <location>
        <begin position="819"/>
        <end position="828"/>
    </location>
</feature>
<feature type="domain" description="PAS" evidence="5">
    <location>
        <begin position="150"/>
        <end position="203"/>
    </location>
</feature>
<dbReference type="PANTHER" id="PTHR31600:SF2">
    <property type="entry name" value="GAMETE ENRICHED GENE 10 PROTEIN-RELATED"/>
    <property type="match status" value="1"/>
</dbReference>
<dbReference type="PANTHER" id="PTHR31600">
    <property type="entry name" value="TINY MACROCYSTS PROTEIN B-RELATED"/>
    <property type="match status" value="1"/>
</dbReference>
<keyword evidence="4" id="KW-1133">Transmembrane helix</keyword>
<feature type="region of interest" description="Disordered" evidence="3">
    <location>
        <begin position="1079"/>
        <end position="1128"/>
    </location>
</feature>
<organism evidence="6 7">
    <name type="scientific">Dunaliella salina</name>
    <name type="common">Green alga</name>
    <name type="synonym">Protococcus salinus</name>
    <dbReference type="NCBI Taxonomy" id="3046"/>
    <lineage>
        <taxon>Eukaryota</taxon>
        <taxon>Viridiplantae</taxon>
        <taxon>Chlorophyta</taxon>
        <taxon>core chlorophytes</taxon>
        <taxon>Chlorophyceae</taxon>
        <taxon>CS clade</taxon>
        <taxon>Chlamydomonadales</taxon>
        <taxon>Dunaliellaceae</taxon>
        <taxon>Dunaliella</taxon>
    </lineage>
</organism>
<dbReference type="Proteomes" id="UP000815325">
    <property type="component" value="Unassembled WGS sequence"/>
</dbReference>
<feature type="compositionally biased region" description="Basic and acidic residues" evidence="3">
    <location>
        <begin position="791"/>
        <end position="808"/>
    </location>
</feature>
<keyword evidence="4" id="KW-0812">Transmembrane</keyword>
<dbReference type="Gene3D" id="3.30.450.20">
    <property type="entry name" value="PAS domain"/>
    <property type="match status" value="2"/>
</dbReference>
<evidence type="ECO:0000256" key="2">
    <source>
        <dbReference type="ARBA" id="ARBA00022606"/>
    </source>
</evidence>